<dbReference type="PANTHER" id="PTHR30153:SF2">
    <property type="entry name" value="REPLICATIVE DNA HELICASE"/>
    <property type="match status" value="1"/>
</dbReference>
<organism evidence="13 14">
    <name type="scientific">Asaia bogorensis</name>
    <dbReference type="NCBI Taxonomy" id="91915"/>
    <lineage>
        <taxon>Bacteria</taxon>
        <taxon>Pseudomonadati</taxon>
        <taxon>Pseudomonadota</taxon>
        <taxon>Alphaproteobacteria</taxon>
        <taxon>Acetobacterales</taxon>
        <taxon>Acetobacteraceae</taxon>
        <taxon>Asaia</taxon>
    </lineage>
</organism>
<proteinExistence type="inferred from homology"/>
<reference evidence="13 14" key="1">
    <citation type="journal article" date="2014" name="Genome Biol. Evol.">
        <title>Acetic acid bacteria genomes reveal functional traits for adaptation to life in insect guts.</title>
        <authorList>
            <person name="Chouaia B."/>
            <person name="Gaiarsa S."/>
            <person name="Crotti E."/>
            <person name="Comandatore F."/>
            <person name="Degli Esposti M."/>
            <person name="Ricci I."/>
            <person name="Alma A."/>
            <person name="Favia G."/>
            <person name="Bandi C."/>
            <person name="Daffonchio D."/>
        </authorList>
    </citation>
    <scope>NUCLEOTIDE SEQUENCE [LARGE SCALE GENOMIC DNA]</scope>
    <source>
        <strain evidence="13 14">SF2.1</strain>
    </source>
</reference>
<dbReference type="InterPro" id="IPR003593">
    <property type="entry name" value="AAA+_ATPase"/>
</dbReference>
<dbReference type="SUPFAM" id="SSF48024">
    <property type="entry name" value="N-terminal domain of DnaB helicase"/>
    <property type="match status" value="1"/>
</dbReference>
<accession>A0A060QK09</accession>
<gene>
    <name evidence="13" type="ORF">ASAP_1571</name>
</gene>
<evidence type="ECO:0000256" key="5">
    <source>
        <dbReference type="ARBA" id="ARBA00022801"/>
    </source>
</evidence>
<evidence type="ECO:0000313" key="14">
    <source>
        <dbReference type="Proteomes" id="UP000027583"/>
    </source>
</evidence>
<evidence type="ECO:0000256" key="4">
    <source>
        <dbReference type="ARBA" id="ARBA00022741"/>
    </source>
</evidence>
<evidence type="ECO:0000256" key="1">
    <source>
        <dbReference type="ARBA" id="ARBA00008428"/>
    </source>
</evidence>
<reference evidence="13 14" key="2">
    <citation type="journal article" date="2014" name="PLoS ONE">
        <title>Evolution of mitochondria reconstructed from the energy metabolism of living bacteria.</title>
        <authorList>
            <person name="Degli Esposti M."/>
            <person name="Chouaia B."/>
            <person name="Comandatore F."/>
            <person name="Crotti E."/>
            <person name="Sassera D."/>
            <person name="Lievens P.M."/>
            <person name="Daffonchio D."/>
            <person name="Bandi C."/>
        </authorList>
    </citation>
    <scope>NUCLEOTIDE SEQUENCE [LARGE SCALE GENOMIC DNA]</scope>
    <source>
        <strain evidence="13 14">SF2.1</strain>
    </source>
</reference>
<dbReference type="GO" id="GO:0005829">
    <property type="term" value="C:cytosol"/>
    <property type="evidence" value="ECO:0007669"/>
    <property type="project" value="TreeGrafter"/>
</dbReference>
<dbReference type="GO" id="GO:0003677">
    <property type="term" value="F:DNA binding"/>
    <property type="evidence" value="ECO:0007669"/>
    <property type="project" value="UniProtKB-KW"/>
</dbReference>
<dbReference type="Pfam" id="PF00772">
    <property type="entry name" value="DnaB"/>
    <property type="match status" value="1"/>
</dbReference>
<dbReference type="CDD" id="cd00984">
    <property type="entry name" value="DnaB_C"/>
    <property type="match status" value="1"/>
</dbReference>
<dbReference type="GO" id="GO:0005524">
    <property type="term" value="F:ATP binding"/>
    <property type="evidence" value="ECO:0007669"/>
    <property type="project" value="UniProtKB-KW"/>
</dbReference>
<keyword evidence="8" id="KW-0238">DNA-binding</keyword>
<evidence type="ECO:0000259" key="12">
    <source>
        <dbReference type="PROSITE" id="PS51199"/>
    </source>
</evidence>
<evidence type="ECO:0000256" key="11">
    <source>
        <dbReference type="ARBA" id="ARBA00048954"/>
    </source>
</evidence>
<name>A0A060QK09_9PROT</name>
<dbReference type="PANTHER" id="PTHR30153">
    <property type="entry name" value="REPLICATIVE DNA HELICASE DNAB"/>
    <property type="match status" value="1"/>
</dbReference>
<evidence type="ECO:0000256" key="9">
    <source>
        <dbReference type="ARBA" id="ARBA00023235"/>
    </source>
</evidence>
<dbReference type="InterPro" id="IPR007693">
    <property type="entry name" value="DNA_helicase_DnaB-like_N"/>
</dbReference>
<dbReference type="SUPFAM" id="SSF52540">
    <property type="entry name" value="P-loop containing nucleoside triphosphate hydrolases"/>
    <property type="match status" value="1"/>
</dbReference>
<dbReference type="Pfam" id="PF03796">
    <property type="entry name" value="DnaB_C"/>
    <property type="match status" value="1"/>
</dbReference>
<evidence type="ECO:0000256" key="6">
    <source>
        <dbReference type="ARBA" id="ARBA00022806"/>
    </source>
</evidence>
<keyword evidence="3" id="KW-0235">DNA replication</keyword>
<evidence type="ECO:0000256" key="7">
    <source>
        <dbReference type="ARBA" id="ARBA00022840"/>
    </source>
</evidence>
<dbReference type="InterPro" id="IPR007694">
    <property type="entry name" value="DNA_helicase_DnaB-like_C"/>
</dbReference>
<dbReference type="GO" id="GO:0016887">
    <property type="term" value="F:ATP hydrolysis activity"/>
    <property type="evidence" value="ECO:0007669"/>
    <property type="project" value="RHEA"/>
</dbReference>
<dbReference type="EMBL" id="CBLX010000009">
    <property type="protein sequence ID" value="CDG39616.1"/>
    <property type="molecule type" value="Genomic_DNA"/>
</dbReference>
<protein>
    <recommendedName>
        <fullName evidence="10">DNA 5'-3' helicase</fullName>
        <ecNumber evidence="10">5.6.2.3</ecNumber>
    </recommendedName>
</protein>
<dbReference type="Gene3D" id="3.40.50.300">
    <property type="entry name" value="P-loop containing nucleotide triphosphate hydrolases"/>
    <property type="match status" value="1"/>
</dbReference>
<evidence type="ECO:0000256" key="2">
    <source>
        <dbReference type="ARBA" id="ARBA00022515"/>
    </source>
</evidence>
<sequence length="495" mass="53980">MSESIFLPPKRSLDTFEAECSLVAGVLLNSGSLELVDDLLTPEAFTSEALGEIYRIARDRIQSGKACDFITIRGEAETNPKTAEFWKASASKLATAFVGKPVMRGYAQAIADTALLRSLKEEGESLILDVVHSGEKTGAVLVEELQERIERLALTGDTERPMKTSANAIDMLLEATEAAWKAGNALSGIDTGYEGLNGLLSGLKPGGVYVIAARPGVGKSSLMLGIAMRAAQRNGRGLIWSGEMSAEELMSKAIAGKVGMPVDAVMTGHWKFADGERRPLSREDMERIVSAGMVARDIPLMVDDREGATVQQILTRARRMKRQKQGLAFIALDYLQLMEASAAVKRSGNRTAEVTEISRDVARMARELNVPVIALSQLNRQSENREDRRPSLSDIRDSGAIEQDARCVMALYREEMALRLRIGEDGDVSRNNGESDAAYQKRSGEVLDRLRQVTGLAEVIVLKNRGGRTGIVGMQFDGPSTWFRGSDERQNSAAW</sequence>
<comment type="similarity">
    <text evidence="1">Belongs to the helicase family. DnaB subfamily.</text>
</comment>
<evidence type="ECO:0000256" key="8">
    <source>
        <dbReference type="ARBA" id="ARBA00023125"/>
    </source>
</evidence>
<dbReference type="Proteomes" id="UP000027583">
    <property type="component" value="Unassembled WGS sequence"/>
</dbReference>
<keyword evidence="5 13" id="KW-0378">Hydrolase</keyword>
<feature type="domain" description="SF4 helicase" evidence="12">
    <location>
        <begin position="182"/>
        <end position="490"/>
    </location>
</feature>
<evidence type="ECO:0000256" key="3">
    <source>
        <dbReference type="ARBA" id="ARBA00022705"/>
    </source>
</evidence>
<dbReference type="GO" id="GO:0006269">
    <property type="term" value="P:DNA replication, synthesis of primer"/>
    <property type="evidence" value="ECO:0007669"/>
    <property type="project" value="UniProtKB-KW"/>
</dbReference>
<evidence type="ECO:0000313" key="13">
    <source>
        <dbReference type="EMBL" id="CDG39616.1"/>
    </source>
</evidence>
<dbReference type="InterPro" id="IPR016136">
    <property type="entry name" value="DNA_helicase_N/primase_C"/>
</dbReference>
<dbReference type="PROSITE" id="PS51199">
    <property type="entry name" value="SF4_HELICASE"/>
    <property type="match status" value="1"/>
</dbReference>
<keyword evidence="9" id="KW-0413">Isomerase</keyword>
<dbReference type="SMART" id="SM00382">
    <property type="entry name" value="AAA"/>
    <property type="match status" value="1"/>
</dbReference>
<evidence type="ECO:0000256" key="10">
    <source>
        <dbReference type="ARBA" id="ARBA00044969"/>
    </source>
</evidence>
<dbReference type="GO" id="GO:1990077">
    <property type="term" value="C:primosome complex"/>
    <property type="evidence" value="ECO:0007669"/>
    <property type="project" value="UniProtKB-KW"/>
</dbReference>
<keyword evidence="2" id="KW-0639">Primosome</keyword>
<dbReference type="AlphaFoldDB" id="A0A060QK09"/>
<keyword evidence="6 13" id="KW-0347">Helicase</keyword>
<dbReference type="eggNOG" id="COG0305">
    <property type="taxonomic scope" value="Bacteria"/>
</dbReference>
<dbReference type="Gene3D" id="1.10.860.10">
    <property type="entry name" value="DNAb Helicase, Chain A"/>
    <property type="match status" value="1"/>
</dbReference>
<keyword evidence="7" id="KW-0067">ATP-binding</keyword>
<dbReference type="EC" id="5.6.2.3" evidence="10"/>
<dbReference type="GO" id="GO:0043139">
    <property type="term" value="F:5'-3' DNA helicase activity"/>
    <property type="evidence" value="ECO:0007669"/>
    <property type="project" value="UniProtKB-EC"/>
</dbReference>
<keyword evidence="4" id="KW-0547">Nucleotide-binding</keyword>
<dbReference type="RefSeq" id="WP_161630789.1">
    <property type="nucleotide sequence ID" value="NZ_CBLX010000009.1"/>
</dbReference>
<dbReference type="InterPro" id="IPR036185">
    <property type="entry name" value="DNA_heli_DnaB-like_N_sf"/>
</dbReference>
<comment type="catalytic activity">
    <reaction evidence="11">
        <text>ATP + H2O = ADP + phosphate + H(+)</text>
        <dbReference type="Rhea" id="RHEA:13065"/>
        <dbReference type="ChEBI" id="CHEBI:15377"/>
        <dbReference type="ChEBI" id="CHEBI:15378"/>
        <dbReference type="ChEBI" id="CHEBI:30616"/>
        <dbReference type="ChEBI" id="CHEBI:43474"/>
        <dbReference type="ChEBI" id="CHEBI:456216"/>
        <dbReference type="EC" id="5.6.2.3"/>
    </reaction>
</comment>
<comment type="caution">
    <text evidence="13">The sequence shown here is derived from an EMBL/GenBank/DDBJ whole genome shotgun (WGS) entry which is preliminary data.</text>
</comment>
<dbReference type="InterPro" id="IPR027417">
    <property type="entry name" value="P-loop_NTPase"/>
</dbReference>